<comment type="caution">
    <text evidence="2">The sequence shown here is derived from an EMBL/GenBank/DDBJ whole genome shotgun (WGS) entry which is preliminary data.</text>
</comment>
<dbReference type="EMBL" id="VSKK01000001">
    <property type="protein sequence ID" value="TYB78697.1"/>
    <property type="molecule type" value="Genomic_DNA"/>
</dbReference>
<evidence type="ECO:0000313" key="3">
    <source>
        <dbReference type="Proteomes" id="UP000323720"/>
    </source>
</evidence>
<proteinExistence type="predicted"/>
<protein>
    <submittedName>
        <fullName evidence="2">Uncharacterized protein</fullName>
    </submittedName>
</protein>
<keyword evidence="3" id="KW-1185">Reference proteome</keyword>
<keyword evidence="1" id="KW-0472">Membrane</keyword>
<dbReference type="AlphaFoldDB" id="A0A5D0RB14"/>
<dbReference type="Proteomes" id="UP000323720">
    <property type="component" value="Unassembled WGS sequence"/>
</dbReference>
<keyword evidence="1" id="KW-1133">Transmembrane helix</keyword>
<gene>
    <name evidence="2" type="ORF">ES674_02650</name>
</gene>
<evidence type="ECO:0000256" key="1">
    <source>
        <dbReference type="SAM" id="Phobius"/>
    </source>
</evidence>
<evidence type="ECO:0000313" key="2">
    <source>
        <dbReference type="EMBL" id="TYB78697.1"/>
    </source>
</evidence>
<name>A0A5D0RB14_9FLAO</name>
<reference evidence="2 3" key="1">
    <citation type="submission" date="2019-08" db="EMBL/GenBank/DDBJ databases">
        <title>Genomes of Antarctic Bizionia species.</title>
        <authorList>
            <person name="Bowman J.P."/>
        </authorList>
    </citation>
    <scope>NUCLEOTIDE SEQUENCE [LARGE SCALE GENOMIC DNA]</scope>
    <source>
        <strain evidence="2 3">ADA-4</strain>
    </source>
</reference>
<organism evidence="2 3">
    <name type="scientific">Bizionia myxarmorum</name>
    <dbReference type="NCBI Taxonomy" id="291186"/>
    <lineage>
        <taxon>Bacteria</taxon>
        <taxon>Pseudomonadati</taxon>
        <taxon>Bacteroidota</taxon>
        <taxon>Flavobacteriia</taxon>
        <taxon>Flavobacteriales</taxon>
        <taxon>Flavobacteriaceae</taxon>
        <taxon>Bizionia</taxon>
    </lineage>
</organism>
<accession>A0A5D0RB14</accession>
<sequence length="63" mass="7462">MRFNKQEFIAKIHLIISVSIVVPVSFYYGFQFGTIAELFIGFYGFWILNSHNCKNYIDNYKKS</sequence>
<keyword evidence="1" id="KW-0812">Transmembrane</keyword>
<feature type="transmembrane region" description="Helical" evidence="1">
    <location>
        <begin position="12"/>
        <end position="30"/>
    </location>
</feature>